<dbReference type="Pfam" id="PF05368">
    <property type="entry name" value="NmrA"/>
    <property type="match status" value="1"/>
</dbReference>
<dbReference type="PANTHER" id="PTHR47706:SF7">
    <property type="entry name" value="CIPA-LIKE, PUTATIVE (AFU_ORTHOLOGUE AFUA_1G01630)-RELATED"/>
    <property type="match status" value="1"/>
</dbReference>
<evidence type="ECO:0000313" key="5">
    <source>
        <dbReference type="Proteomes" id="UP000799772"/>
    </source>
</evidence>
<proteinExistence type="predicted"/>
<evidence type="ECO:0000259" key="3">
    <source>
        <dbReference type="Pfam" id="PF05368"/>
    </source>
</evidence>
<dbReference type="EMBL" id="ML978122">
    <property type="protein sequence ID" value="KAF2102533.1"/>
    <property type="molecule type" value="Genomic_DNA"/>
</dbReference>
<dbReference type="InterPro" id="IPR008030">
    <property type="entry name" value="NmrA-like"/>
</dbReference>
<keyword evidence="2" id="KW-0560">Oxidoreductase</keyword>
<sequence length="342" mass="38018">MASQYAKDQPQGYNNYLKNIAIIGGTGQSGKWMVEALLKNGKHNITAVIREGSSTDVPAGVTVKTVDYAKPDSIVSALQGQDCLIITLGVFAPPDTHSKLVKAAADAKVPWILPNDWGYALSEDVGKEIMNGPVKVKEHKYIEEVGASWLSLGCGFWFEFSLGGGTDRYGFDIPKRQVLWFDDGEQRINSTTFPQIGRAVASLLSLKILPDNENDQSPSLDQYRNNYFRVSSFTVNQKEMFEALKRATGTKDSDWTFSSKPAKEIYAEGLKRVQSGDRAGFGQLLYSRMFFPDHPGLMEASYKLDNDVLGLPKEDLDEFGKKAVEIATGDYFEKQYGQFMKK</sequence>
<feature type="domain" description="NmrA-like" evidence="3">
    <location>
        <begin position="18"/>
        <end position="124"/>
    </location>
</feature>
<protein>
    <submittedName>
        <fullName evidence="4">NAD(P)-binding protein</fullName>
    </submittedName>
</protein>
<evidence type="ECO:0000256" key="2">
    <source>
        <dbReference type="ARBA" id="ARBA00023002"/>
    </source>
</evidence>
<evidence type="ECO:0000313" key="4">
    <source>
        <dbReference type="EMBL" id="KAF2102533.1"/>
    </source>
</evidence>
<keyword evidence="5" id="KW-1185">Reference proteome</keyword>
<dbReference type="InterPro" id="IPR045312">
    <property type="entry name" value="PCBER-like"/>
</dbReference>
<reference evidence="4" key="1">
    <citation type="journal article" date="2020" name="Stud. Mycol.">
        <title>101 Dothideomycetes genomes: a test case for predicting lifestyles and emergence of pathogens.</title>
        <authorList>
            <person name="Haridas S."/>
            <person name="Albert R."/>
            <person name="Binder M."/>
            <person name="Bloem J."/>
            <person name="Labutti K."/>
            <person name="Salamov A."/>
            <person name="Andreopoulos B."/>
            <person name="Baker S."/>
            <person name="Barry K."/>
            <person name="Bills G."/>
            <person name="Bluhm B."/>
            <person name="Cannon C."/>
            <person name="Castanera R."/>
            <person name="Culley D."/>
            <person name="Daum C."/>
            <person name="Ezra D."/>
            <person name="Gonzalez J."/>
            <person name="Henrissat B."/>
            <person name="Kuo A."/>
            <person name="Liang C."/>
            <person name="Lipzen A."/>
            <person name="Lutzoni F."/>
            <person name="Magnuson J."/>
            <person name="Mondo S."/>
            <person name="Nolan M."/>
            <person name="Ohm R."/>
            <person name="Pangilinan J."/>
            <person name="Park H.-J."/>
            <person name="Ramirez L."/>
            <person name="Alfaro M."/>
            <person name="Sun H."/>
            <person name="Tritt A."/>
            <person name="Yoshinaga Y."/>
            <person name="Zwiers L.-H."/>
            <person name="Turgeon B."/>
            <person name="Goodwin S."/>
            <person name="Spatafora J."/>
            <person name="Crous P."/>
            <person name="Grigoriev I."/>
        </authorList>
    </citation>
    <scope>NUCLEOTIDE SEQUENCE</scope>
    <source>
        <strain evidence="4">CBS 133067</strain>
    </source>
</reference>
<dbReference type="PANTHER" id="PTHR47706">
    <property type="entry name" value="NMRA-LIKE FAMILY PROTEIN"/>
    <property type="match status" value="1"/>
</dbReference>
<name>A0A9P4INK6_9PEZI</name>
<gene>
    <name evidence="4" type="ORF">NA57DRAFT_52101</name>
</gene>
<comment type="caution">
    <text evidence="4">The sequence shown here is derived from an EMBL/GenBank/DDBJ whole genome shotgun (WGS) entry which is preliminary data.</text>
</comment>
<dbReference type="AlphaFoldDB" id="A0A9P4INK6"/>
<dbReference type="OrthoDB" id="419598at2759"/>
<accession>A0A9P4INK6</accession>
<dbReference type="SUPFAM" id="SSF51735">
    <property type="entry name" value="NAD(P)-binding Rossmann-fold domains"/>
    <property type="match status" value="1"/>
</dbReference>
<evidence type="ECO:0000256" key="1">
    <source>
        <dbReference type="ARBA" id="ARBA00022857"/>
    </source>
</evidence>
<dbReference type="InterPro" id="IPR036291">
    <property type="entry name" value="NAD(P)-bd_dom_sf"/>
</dbReference>
<dbReference type="InterPro" id="IPR051609">
    <property type="entry name" value="NmrA/Isoflavone_reductase-like"/>
</dbReference>
<dbReference type="CDD" id="cd05259">
    <property type="entry name" value="PCBER_SDR_a"/>
    <property type="match status" value="1"/>
</dbReference>
<keyword evidence="1" id="KW-0521">NADP</keyword>
<dbReference type="Proteomes" id="UP000799772">
    <property type="component" value="Unassembled WGS sequence"/>
</dbReference>
<organism evidence="4 5">
    <name type="scientific">Rhizodiscina lignyota</name>
    <dbReference type="NCBI Taxonomy" id="1504668"/>
    <lineage>
        <taxon>Eukaryota</taxon>
        <taxon>Fungi</taxon>
        <taxon>Dikarya</taxon>
        <taxon>Ascomycota</taxon>
        <taxon>Pezizomycotina</taxon>
        <taxon>Dothideomycetes</taxon>
        <taxon>Pleosporomycetidae</taxon>
        <taxon>Aulographales</taxon>
        <taxon>Rhizodiscinaceae</taxon>
        <taxon>Rhizodiscina</taxon>
    </lineage>
</organism>
<dbReference type="GO" id="GO:0016491">
    <property type="term" value="F:oxidoreductase activity"/>
    <property type="evidence" value="ECO:0007669"/>
    <property type="project" value="UniProtKB-KW"/>
</dbReference>
<dbReference type="Gene3D" id="3.40.50.720">
    <property type="entry name" value="NAD(P)-binding Rossmann-like Domain"/>
    <property type="match status" value="1"/>
</dbReference>